<keyword evidence="5" id="KW-0274">FAD</keyword>
<dbReference type="OrthoDB" id="9769565at2"/>
<accession>A0A1M4X055</accession>
<dbReference type="InterPro" id="IPR018168">
    <property type="entry name" value="Ubi_Hdrlase_CS"/>
</dbReference>
<dbReference type="InterPro" id="IPR002938">
    <property type="entry name" value="FAD-bd"/>
</dbReference>
<dbReference type="Proteomes" id="UP000242857">
    <property type="component" value="Unassembled WGS sequence"/>
</dbReference>
<keyword evidence="4" id="KW-0285">Flavoprotein</keyword>
<dbReference type="GO" id="GO:0006744">
    <property type="term" value="P:ubiquinone biosynthetic process"/>
    <property type="evidence" value="ECO:0007669"/>
    <property type="project" value="UniProtKB-UniPathway"/>
</dbReference>
<dbReference type="STRING" id="213588.SAMN02745204_01302"/>
<evidence type="ECO:0000256" key="7">
    <source>
        <dbReference type="ARBA" id="ARBA00023033"/>
    </source>
</evidence>
<evidence type="ECO:0000256" key="6">
    <source>
        <dbReference type="ARBA" id="ARBA00023002"/>
    </source>
</evidence>
<evidence type="ECO:0000256" key="4">
    <source>
        <dbReference type="ARBA" id="ARBA00022630"/>
    </source>
</evidence>
<organism evidence="9 10">
    <name type="scientific">Thermomonas hydrothermalis</name>
    <dbReference type="NCBI Taxonomy" id="213588"/>
    <lineage>
        <taxon>Bacteria</taxon>
        <taxon>Pseudomonadati</taxon>
        <taxon>Pseudomonadota</taxon>
        <taxon>Gammaproteobacteria</taxon>
        <taxon>Lysobacterales</taxon>
        <taxon>Lysobacteraceae</taxon>
        <taxon>Thermomonas</taxon>
    </lineage>
</organism>
<reference evidence="10" key="1">
    <citation type="submission" date="2016-11" db="EMBL/GenBank/DDBJ databases">
        <authorList>
            <person name="Varghese N."/>
            <person name="Submissions S."/>
        </authorList>
    </citation>
    <scope>NUCLEOTIDE SEQUENCE [LARGE SCALE GENOMIC DNA]</scope>
    <source>
        <strain evidence="10">DSM 14834</strain>
    </source>
</reference>
<dbReference type="InterPro" id="IPR036188">
    <property type="entry name" value="FAD/NAD-bd_sf"/>
</dbReference>
<dbReference type="AlphaFoldDB" id="A0A1M4X055"/>
<protein>
    <submittedName>
        <fullName evidence="9">2-octaprenyl-3-methyl-6-methoxy-1,4-benzoquinol hydroxylase</fullName>
    </submittedName>
</protein>
<name>A0A1M4X055_9GAMM</name>
<comment type="cofactor">
    <cofactor evidence="1">
        <name>FAD</name>
        <dbReference type="ChEBI" id="CHEBI:57692"/>
    </cofactor>
</comment>
<comment type="pathway">
    <text evidence="2">Cofactor biosynthesis; ubiquinone biosynthesis.</text>
</comment>
<evidence type="ECO:0000313" key="9">
    <source>
        <dbReference type="EMBL" id="SHE86896.1"/>
    </source>
</evidence>
<gene>
    <name evidence="9" type="ORF">SAMN02745204_01302</name>
</gene>
<comment type="similarity">
    <text evidence="3">Belongs to the UbiH/COQ6 family.</text>
</comment>
<dbReference type="PANTHER" id="PTHR43876:SF8">
    <property type="entry name" value="2-OCTAPRENYL-6-METHOXYPHENOL HYDROXYLASE"/>
    <property type="match status" value="1"/>
</dbReference>
<evidence type="ECO:0000313" key="10">
    <source>
        <dbReference type="Proteomes" id="UP000242857"/>
    </source>
</evidence>
<feature type="domain" description="FAD-binding" evidence="8">
    <location>
        <begin position="7"/>
        <end position="334"/>
    </location>
</feature>
<dbReference type="UniPathway" id="UPA00232"/>
<dbReference type="Gene3D" id="3.50.50.60">
    <property type="entry name" value="FAD/NAD(P)-binding domain"/>
    <property type="match status" value="2"/>
</dbReference>
<keyword evidence="6" id="KW-0560">Oxidoreductase</keyword>
<dbReference type="NCBIfam" id="TIGR01988">
    <property type="entry name" value="Ubi-OHases"/>
    <property type="match status" value="1"/>
</dbReference>
<dbReference type="GO" id="GO:0008681">
    <property type="term" value="F:2-octaprenyl-6-methoxyphenol hydroxylase activity"/>
    <property type="evidence" value="ECO:0007669"/>
    <property type="project" value="TreeGrafter"/>
</dbReference>
<evidence type="ECO:0000256" key="3">
    <source>
        <dbReference type="ARBA" id="ARBA00005349"/>
    </source>
</evidence>
<evidence type="ECO:0000256" key="5">
    <source>
        <dbReference type="ARBA" id="ARBA00022827"/>
    </source>
</evidence>
<proteinExistence type="inferred from homology"/>
<dbReference type="EMBL" id="FQUK01000018">
    <property type="protein sequence ID" value="SHE86896.1"/>
    <property type="molecule type" value="Genomic_DNA"/>
</dbReference>
<dbReference type="PRINTS" id="PR00420">
    <property type="entry name" value="RNGMNOXGNASE"/>
</dbReference>
<dbReference type="GO" id="GO:0071949">
    <property type="term" value="F:FAD binding"/>
    <property type="evidence" value="ECO:0007669"/>
    <property type="project" value="InterPro"/>
</dbReference>
<sequence>MSRRGRLDAVVVGGGVVGAAAALMLARSGWQVALVEARTPAPWQRDARDLRVFAFAPDNAALFEALGVWPAVVAARVQPYRGMRIWDAGGGQPLVFAADALGQPQLGWIVENSLLVDTLWAALPGAGVRVHCPTRVTALDQDDSGVRLELDDGGTLEARLAIAADGAQSALRQLAGVGVQGRDYQQQGVVAFVSSTRPHAQTCWQRFLPTGPVALLPFHDDADPVLRGRLGSIVWTLPDDEAQQRLAEPESAFAQALTTAFGGELGEFTLQSPRAAFPLRRMLADTQLHGRVLLVGDAAHVMHPLAGQGVNHGLRDVAALKSLLAEAQARDAGALSLARLARWARQRRSENAVGAYAFETINRVFSNDALLPTLLRGPALGLVGRLPPVVHALWRHAAGV</sequence>
<dbReference type="InterPro" id="IPR010971">
    <property type="entry name" value="UbiH/COQ6"/>
</dbReference>
<evidence type="ECO:0000256" key="1">
    <source>
        <dbReference type="ARBA" id="ARBA00001974"/>
    </source>
</evidence>
<dbReference type="SUPFAM" id="SSF51905">
    <property type="entry name" value="FAD/NAD(P)-binding domain"/>
    <property type="match status" value="1"/>
</dbReference>
<evidence type="ECO:0000256" key="2">
    <source>
        <dbReference type="ARBA" id="ARBA00004749"/>
    </source>
</evidence>
<keyword evidence="7" id="KW-0503">Monooxygenase</keyword>
<dbReference type="InterPro" id="IPR051205">
    <property type="entry name" value="UbiH/COQ6_monooxygenase"/>
</dbReference>
<dbReference type="PANTHER" id="PTHR43876">
    <property type="entry name" value="UBIQUINONE BIOSYNTHESIS MONOOXYGENASE COQ6, MITOCHONDRIAL"/>
    <property type="match status" value="1"/>
</dbReference>
<dbReference type="Pfam" id="PF01494">
    <property type="entry name" value="FAD_binding_3"/>
    <property type="match status" value="1"/>
</dbReference>
<dbReference type="RefSeq" id="WP_072755800.1">
    <property type="nucleotide sequence ID" value="NZ_FQUK01000018.1"/>
</dbReference>
<evidence type="ECO:0000259" key="8">
    <source>
        <dbReference type="Pfam" id="PF01494"/>
    </source>
</evidence>
<keyword evidence="10" id="KW-1185">Reference proteome</keyword>
<dbReference type="PROSITE" id="PS01304">
    <property type="entry name" value="UBIH"/>
    <property type="match status" value="1"/>
</dbReference>